<comment type="cofactor">
    <cofactor evidence="12">
        <name>Mg(2+)</name>
        <dbReference type="ChEBI" id="CHEBI:18420"/>
    </cofactor>
    <text evidence="12">Binds 1 Mg(2+) per subunit.</text>
</comment>
<dbReference type="PANTHER" id="PTHR43452">
    <property type="entry name" value="PYRUVATE DECARBOXYLASE"/>
    <property type="match status" value="1"/>
</dbReference>
<feature type="binding site" evidence="11">
    <location>
        <position position="483"/>
    </location>
    <ligand>
        <name>pyruvate</name>
        <dbReference type="ChEBI" id="CHEBI:15361"/>
        <label>1</label>
        <note>substrate; ligand shared between two neighboring subunits</note>
    </ligand>
</feature>
<keyword evidence="9 13" id="KW-0786">Thiamine pyrophosphate</keyword>
<dbReference type="PIRSF" id="PIRSF036565">
    <property type="entry name" value="Pyruvt_ip_decrb"/>
    <property type="match status" value="1"/>
</dbReference>
<evidence type="ECO:0000256" key="6">
    <source>
        <dbReference type="ARBA" id="ARBA00022723"/>
    </source>
</evidence>
<dbReference type="Pfam" id="PF00205">
    <property type="entry name" value="TPP_enzyme_M"/>
    <property type="match status" value="1"/>
</dbReference>
<dbReference type="FunFam" id="3.40.50.970:FF:000019">
    <property type="entry name" value="Pyruvate decarboxylase isozyme"/>
    <property type="match status" value="1"/>
</dbReference>
<dbReference type="EC" id="4.1.1.1" evidence="4"/>
<dbReference type="InterPro" id="IPR029061">
    <property type="entry name" value="THDP-binding"/>
</dbReference>
<dbReference type="Gene3D" id="3.40.50.970">
    <property type="match status" value="2"/>
</dbReference>
<evidence type="ECO:0000256" key="12">
    <source>
        <dbReference type="PIRSR" id="PIRSR036565-2"/>
    </source>
</evidence>
<dbReference type="GO" id="GO:0030976">
    <property type="term" value="F:thiamine pyrophosphate binding"/>
    <property type="evidence" value="ECO:0007669"/>
    <property type="project" value="InterPro"/>
</dbReference>
<comment type="catalytic activity">
    <reaction evidence="1">
        <text>a 2-oxocarboxylate + H(+) = an aldehyde + CO2</text>
        <dbReference type="Rhea" id="RHEA:11628"/>
        <dbReference type="ChEBI" id="CHEBI:15378"/>
        <dbReference type="ChEBI" id="CHEBI:16526"/>
        <dbReference type="ChEBI" id="CHEBI:17478"/>
        <dbReference type="ChEBI" id="CHEBI:35179"/>
        <dbReference type="EC" id="4.1.1.1"/>
    </reaction>
</comment>
<dbReference type="SUPFAM" id="SSF52467">
    <property type="entry name" value="DHS-like NAD/FAD-binding domain"/>
    <property type="match status" value="1"/>
</dbReference>
<comment type="cofactor">
    <cofactor evidence="2">
        <name>thiamine diphosphate</name>
        <dbReference type="ChEBI" id="CHEBI:58937"/>
    </cofactor>
</comment>
<keyword evidence="8 12" id="KW-0460">Magnesium</keyword>
<evidence type="ECO:0000313" key="18">
    <source>
        <dbReference type="Proteomes" id="UP001370758"/>
    </source>
</evidence>
<dbReference type="Pfam" id="PF02775">
    <property type="entry name" value="TPP_enzyme_C"/>
    <property type="match status" value="1"/>
</dbReference>
<evidence type="ECO:0000313" key="17">
    <source>
        <dbReference type="EMBL" id="KAK6504591.1"/>
    </source>
</evidence>
<dbReference type="CDD" id="cd07038">
    <property type="entry name" value="TPP_PYR_PDC_IPDC_like"/>
    <property type="match status" value="1"/>
</dbReference>
<keyword evidence="17" id="KW-0670">Pyruvate</keyword>
<dbReference type="GO" id="GO:0000949">
    <property type="term" value="P:aromatic amino acid family catabolic process to alcohol via Ehrlich pathway"/>
    <property type="evidence" value="ECO:0007669"/>
    <property type="project" value="TreeGrafter"/>
</dbReference>
<evidence type="ECO:0000256" key="9">
    <source>
        <dbReference type="ARBA" id="ARBA00023052"/>
    </source>
</evidence>
<dbReference type="PANTHER" id="PTHR43452:SF30">
    <property type="entry name" value="PYRUVATE DECARBOXYLASE ISOZYME 1-RELATED"/>
    <property type="match status" value="1"/>
</dbReference>
<sequence length="572" mass="63336">MAEETEIVNYLFKRLYQLGIRSVHGVPGDFNLTALDYLDPAGLNWVGNCSELNAGYAADGYARINGISALITTFGVGELSAVPAIAGSYSERVSVVHIVGIPSTKSEKHGLPVHHTFADGNYAVFKNISKNISQVCVTLDDVRVAGKEIDRVLRECYLSARPVYIALPVDMVLSKTPAKDLDTPIDLTVPRNHPDTETEAVEAIQKTLYSSNNAIVLVDVGAMRYRVLKEVQEFIDQSRLPVFLTPMSRGAINEASSQFRGVYNGDASGPEIQQEIQSADLIISIGPLNSDFNTGGFTRHTKIKNTIEFQFDCTKVGYATYLDVGMKWVLQRILDSVDFRKIQHPETAVTEVEKPADEEGKVTEPFDREVTHKWFWSHIGDWLQEGDVVIAETGTAMFGIMDTRFPKGVTAITQILWGSIGFSVGACQGAALAIAQSEKPTRRVILFVGDGSFQLTGNEVSTMIRHGLKPIIVVINNDGYSIERMIHGPEMSYNDIQPWKYRKFLKAFGAKKGGYKNHVVRTQSECYGLFNKGNEFSKANVIQAIELFMPKMDGPHGLWSTLESLTKFYAKL</sequence>
<dbReference type="GO" id="GO:0000287">
    <property type="term" value="F:magnesium ion binding"/>
    <property type="evidence" value="ECO:0007669"/>
    <property type="project" value="InterPro"/>
</dbReference>
<evidence type="ECO:0000256" key="5">
    <source>
        <dbReference type="ARBA" id="ARBA00014422"/>
    </source>
</evidence>
<dbReference type="GO" id="GO:0005634">
    <property type="term" value="C:nucleus"/>
    <property type="evidence" value="ECO:0007669"/>
    <property type="project" value="TreeGrafter"/>
</dbReference>
<evidence type="ECO:0000259" key="16">
    <source>
        <dbReference type="Pfam" id="PF02776"/>
    </source>
</evidence>
<dbReference type="InterPro" id="IPR012110">
    <property type="entry name" value="PDC/IPDC-like"/>
</dbReference>
<keyword evidence="6 12" id="KW-0479">Metal-binding</keyword>
<dbReference type="InterPro" id="IPR047214">
    <property type="entry name" value="TPP_PDC_IPDC"/>
</dbReference>
<dbReference type="Pfam" id="PF02776">
    <property type="entry name" value="TPP_enzyme_N"/>
    <property type="match status" value="1"/>
</dbReference>
<feature type="binding site" evidence="11">
    <location>
        <position position="115"/>
    </location>
    <ligand>
        <name>pyruvate</name>
        <dbReference type="ChEBI" id="CHEBI:15361"/>
        <label>1</label>
        <note>substrate; ligand shared between two neighboring subunits</note>
    </ligand>
</feature>
<feature type="binding site" evidence="12">
    <location>
        <position position="477"/>
    </location>
    <ligand>
        <name>Mg(2+)</name>
        <dbReference type="ChEBI" id="CHEBI:18420"/>
    </ligand>
</feature>
<evidence type="ECO:0000256" key="2">
    <source>
        <dbReference type="ARBA" id="ARBA00001964"/>
    </source>
</evidence>
<accession>A0AAV9WAN6</accession>
<feature type="binding site" evidence="12">
    <location>
        <position position="450"/>
    </location>
    <ligand>
        <name>Mg(2+)</name>
        <dbReference type="ChEBI" id="CHEBI:18420"/>
    </ligand>
</feature>
<feature type="binding site" evidence="11">
    <location>
        <position position="157"/>
    </location>
    <ligand>
        <name>pyruvate</name>
        <dbReference type="ChEBI" id="CHEBI:15361"/>
        <label>2</label>
        <note>allosteric activator</note>
    </ligand>
</feature>
<dbReference type="AlphaFoldDB" id="A0AAV9WAN6"/>
<feature type="domain" description="Thiamine pyrophosphate enzyme TPP-binding" evidence="15">
    <location>
        <begin position="406"/>
        <end position="514"/>
    </location>
</feature>
<evidence type="ECO:0000256" key="10">
    <source>
        <dbReference type="ARBA" id="ARBA00023239"/>
    </source>
</evidence>
<evidence type="ECO:0000256" key="4">
    <source>
        <dbReference type="ARBA" id="ARBA00013202"/>
    </source>
</evidence>
<evidence type="ECO:0000256" key="3">
    <source>
        <dbReference type="ARBA" id="ARBA00007812"/>
    </source>
</evidence>
<keyword evidence="7" id="KW-0210">Decarboxylase</keyword>
<evidence type="ECO:0000259" key="14">
    <source>
        <dbReference type="Pfam" id="PF00205"/>
    </source>
</evidence>
<feature type="binding site" evidence="11">
    <location>
        <position position="29"/>
    </location>
    <ligand>
        <name>pyruvate</name>
        <dbReference type="ChEBI" id="CHEBI:15361"/>
        <label>1</label>
        <note>substrate; ligand shared between two neighboring subunits</note>
    </ligand>
</feature>
<comment type="caution">
    <text evidence="17">The sequence shown here is derived from an EMBL/GenBank/DDBJ whole genome shotgun (WGS) entry which is preliminary data.</text>
</comment>
<dbReference type="InterPro" id="IPR029035">
    <property type="entry name" value="DHS-like_NAD/FAD-binding_dom"/>
</dbReference>
<feature type="binding site" evidence="12">
    <location>
        <position position="479"/>
    </location>
    <ligand>
        <name>Mg(2+)</name>
        <dbReference type="ChEBI" id="CHEBI:18420"/>
    </ligand>
</feature>
<reference evidence="17 18" key="1">
    <citation type="submission" date="2023-08" db="EMBL/GenBank/DDBJ databases">
        <authorList>
            <person name="Palmer J.M."/>
        </authorList>
    </citation>
    <scope>NUCLEOTIDE SEQUENCE [LARGE SCALE GENOMIC DNA]</scope>
    <source>
        <strain evidence="17 18">TWF481</strain>
    </source>
</reference>
<proteinExistence type="inferred from homology"/>
<dbReference type="InterPro" id="IPR047213">
    <property type="entry name" value="TPP_PYR_PDC_IPDC-like"/>
</dbReference>
<organism evidence="17 18">
    <name type="scientific">Arthrobotrys musiformis</name>
    <dbReference type="NCBI Taxonomy" id="47236"/>
    <lineage>
        <taxon>Eukaryota</taxon>
        <taxon>Fungi</taxon>
        <taxon>Dikarya</taxon>
        <taxon>Ascomycota</taxon>
        <taxon>Pezizomycotina</taxon>
        <taxon>Orbiliomycetes</taxon>
        <taxon>Orbiliales</taxon>
        <taxon>Orbiliaceae</taxon>
        <taxon>Arthrobotrys</taxon>
    </lineage>
</organism>
<name>A0AAV9WAN6_9PEZI</name>
<evidence type="ECO:0000256" key="13">
    <source>
        <dbReference type="RuleBase" id="RU362132"/>
    </source>
</evidence>
<dbReference type="InterPro" id="IPR012000">
    <property type="entry name" value="Thiamin_PyroP_enz_cen_dom"/>
</dbReference>
<keyword evidence="10" id="KW-0456">Lyase</keyword>
<evidence type="ECO:0000256" key="1">
    <source>
        <dbReference type="ARBA" id="ARBA00001041"/>
    </source>
</evidence>
<dbReference type="CDD" id="cd02005">
    <property type="entry name" value="TPP_PDC_IPDC"/>
    <property type="match status" value="1"/>
</dbReference>
<dbReference type="InterPro" id="IPR011766">
    <property type="entry name" value="TPP_enzyme_TPP-bd"/>
</dbReference>
<dbReference type="Gene3D" id="3.40.50.1220">
    <property type="entry name" value="TPP-binding domain"/>
    <property type="match status" value="1"/>
</dbReference>
<dbReference type="Proteomes" id="UP001370758">
    <property type="component" value="Unassembled WGS sequence"/>
</dbReference>
<keyword evidence="18" id="KW-1185">Reference proteome</keyword>
<feature type="domain" description="Thiamine pyrophosphate enzyme central" evidence="14">
    <location>
        <begin position="202"/>
        <end position="326"/>
    </location>
</feature>
<dbReference type="GO" id="GO:0004737">
    <property type="term" value="F:pyruvate decarboxylase activity"/>
    <property type="evidence" value="ECO:0007669"/>
    <property type="project" value="UniProtKB-EC"/>
</dbReference>
<dbReference type="EMBL" id="JAVHJL010000004">
    <property type="protein sequence ID" value="KAK6504591.1"/>
    <property type="molecule type" value="Genomic_DNA"/>
</dbReference>
<comment type="similarity">
    <text evidence="3 13">Belongs to the TPP enzyme family.</text>
</comment>
<dbReference type="FunFam" id="3.40.50.970:FF:000024">
    <property type="entry name" value="Pyruvate decarboxylase isozyme"/>
    <property type="match status" value="1"/>
</dbReference>
<protein>
    <recommendedName>
        <fullName evidence="5">Pyruvate decarboxylase</fullName>
        <ecNumber evidence="4">4.1.1.1</ecNumber>
    </recommendedName>
</protein>
<dbReference type="InterPro" id="IPR012001">
    <property type="entry name" value="Thiamin_PyroP_enz_TPP-bd_dom"/>
</dbReference>
<dbReference type="SUPFAM" id="SSF52518">
    <property type="entry name" value="Thiamin diphosphate-binding fold (THDP-binding)"/>
    <property type="match status" value="2"/>
</dbReference>
<evidence type="ECO:0000259" key="15">
    <source>
        <dbReference type="Pfam" id="PF02775"/>
    </source>
</evidence>
<feature type="domain" description="Thiamine pyrophosphate enzyme N-terminal TPP-binding" evidence="16">
    <location>
        <begin position="8"/>
        <end position="110"/>
    </location>
</feature>
<dbReference type="GO" id="GO:0005829">
    <property type="term" value="C:cytosol"/>
    <property type="evidence" value="ECO:0007669"/>
    <property type="project" value="TreeGrafter"/>
</dbReference>
<evidence type="ECO:0000256" key="11">
    <source>
        <dbReference type="PIRSR" id="PIRSR036565-1"/>
    </source>
</evidence>
<evidence type="ECO:0000256" key="8">
    <source>
        <dbReference type="ARBA" id="ARBA00022842"/>
    </source>
</evidence>
<evidence type="ECO:0000256" key="7">
    <source>
        <dbReference type="ARBA" id="ARBA00022793"/>
    </source>
</evidence>
<gene>
    <name evidence="17" type="primary">PDC1_1</name>
    <name evidence="17" type="ORF">TWF481_006530</name>
</gene>